<dbReference type="GO" id="GO:0005524">
    <property type="term" value="F:ATP binding"/>
    <property type="evidence" value="ECO:0007669"/>
    <property type="project" value="UniProtKB-UniRule"/>
</dbReference>
<comment type="subunit">
    <text evidence="13">Homodimer.</text>
</comment>
<dbReference type="GO" id="GO:0000049">
    <property type="term" value="F:tRNA binding"/>
    <property type="evidence" value="ECO:0007669"/>
    <property type="project" value="UniProtKB-KW"/>
</dbReference>
<comment type="subcellular location">
    <subcellularLocation>
        <location evidence="13">Cytoplasm</location>
    </subcellularLocation>
</comment>
<dbReference type="SUPFAM" id="SSF52954">
    <property type="entry name" value="Class II aaRS ABD-related"/>
    <property type="match status" value="1"/>
</dbReference>
<dbReference type="PRINTS" id="PR01047">
    <property type="entry name" value="TRNASYNTHTHR"/>
</dbReference>
<dbReference type="PROSITE" id="PS50862">
    <property type="entry name" value="AA_TRNA_LIGASE_II"/>
    <property type="match status" value="1"/>
</dbReference>
<dbReference type="SUPFAM" id="SSF55186">
    <property type="entry name" value="ThrRS/AlaRS common domain"/>
    <property type="match status" value="1"/>
</dbReference>
<feature type="domain" description="Aminoacyl-transfer RNA synthetases class-II family profile" evidence="14">
    <location>
        <begin position="209"/>
        <end position="478"/>
    </location>
</feature>
<dbReference type="InterPro" id="IPR036621">
    <property type="entry name" value="Anticodon-bd_dom_sf"/>
</dbReference>
<dbReference type="InterPro" id="IPR047246">
    <property type="entry name" value="ThrRS_anticodon"/>
</dbReference>
<dbReference type="SMART" id="SM00863">
    <property type="entry name" value="tRNA_SAD"/>
    <property type="match status" value="1"/>
</dbReference>
<keyword evidence="3 13" id="KW-0820">tRNA-binding</keyword>
<name>A0AAW9XEF5_MESFC</name>
<keyword evidence="11 13" id="KW-0030">Aminoacyl-tRNA synthetase</keyword>
<comment type="cofactor">
    <cofactor evidence="13">
        <name>Zn(2+)</name>
        <dbReference type="ChEBI" id="CHEBI:29105"/>
    </cofactor>
    <text evidence="13">Binds 1 zinc ion per subunit.</text>
</comment>
<feature type="binding site" evidence="13">
    <location>
        <position position="325"/>
    </location>
    <ligand>
        <name>Zn(2+)</name>
        <dbReference type="ChEBI" id="CHEBI:29105"/>
        <note>catalytic</note>
    </ligand>
</feature>
<evidence type="ECO:0000256" key="12">
    <source>
        <dbReference type="ARBA" id="ARBA00049515"/>
    </source>
</evidence>
<dbReference type="GO" id="GO:0006435">
    <property type="term" value="P:threonyl-tRNA aminoacylation"/>
    <property type="evidence" value="ECO:0007669"/>
    <property type="project" value="UniProtKB-UniRule"/>
</dbReference>
<comment type="similarity">
    <text evidence="1 13">Belongs to the class-II aminoacyl-tRNA synthetase family.</text>
</comment>
<evidence type="ECO:0000256" key="2">
    <source>
        <dbReference type="ARBA" id="ARBA00022490"/>
    </source>
</evidence>
<comment type="caution">
    <text evidence="13">Lacks conserved residue(s) required for the propagation of feature annotation.</text>
</comment>
<keyword evidence="8 13" id="KW-0067">ATP-binding</keyword>
<keyword evidence="7 13" id="KW-0862">Zinc</keyword>
<dbReference type="Pfam" id="PF00587">
    <property type="entry name" value="tRNA-synt_2b"/>
    <property type="match status" value="1"/>
</dbReference>
<dbReference type="PANTHER" id="PTHR11451">
    <property type="entry name" value="THREONINE-TRNA LIGASE"/>
    <property type="match status" value="1"/>
</dbReference>
<dbReference type="Gene3D" id="3.30.54.20">
    <property type="match status" value="1"/>
</dbReference>
<dbReference type="InterPro" id="IPR012947">
    <property type="entry name" value="tRNA_SAD"/>
</dbReference>
<dbReference type="Gene3D" id="3.30.930.10">
    <property type="entry name" value="Bira Bifunctional Protein, Domain 2"/>
    <property type="match status" value="1"/>
</dbReference>
<organism evidence="15 16">
    <name type="scientific">Mesomycoplasma flocculare</name>
    <name type="common">Mycoplasma flocculare</name>
    <dbReference type="NCBI Taxonomy" id="2128"/>
    <lineage>
        <taxon>Bacteria</taxon>
        <taxon>Bacillati</taxon>
        <taxon>Mycoplasmatota</taxon>
        <taxon>Mycoplasmoidales</taxon>
        <taxon>Metamycoplasmataceae</taxon>
        <taxon>Mesomycoplasma</taxon>
    </lineage>
</organism>
<keyword evidence="2 13" id="KW-0963">Cytoplasm</keyword>
<feature type="binding site" evidence="13">
    <location>
        <position position="455"/>
    </location>
    <ligand>
        <name>Zn(2+)</name>
        <dbReference type="ChEBI" id="CHEBI:29105"/>
        <note>catalytic</note>
    </ligand>
</feature>
<dbReference type="EMBL" id="QQRD01000002">
    <property type="protein sequence ID" value="MXR56763.1"/>
    <property type="molecule type" value="Genomic_DNA"/>
</dbReference>
<keyword evidence="5 13" id="KW-0479">Metal-binding</keyword>
<accession>A0AAW9XEF5</accession>
<evidence type="ECO:0000256" key="13">
    <source>
        <dbReference type="HAMAP-Rule" id="MF_00184"/>
    </source>
</evidence>
<evidence type="ECO:0000256" key="7">
    <source>
        <dbReference type="ARBA" id="ARBA00022833"/>
    </source>
</evidence>
<dbReference type="InterPro" id="IPR045864">
    <property type="entry name" value="aa-tRNA-synth_II/BPL/LPL"/>
</dbReference>
<dbReference type="CDD" id="cd00860">
    <property type="entry name" value="ThrRS_anticodon"/>
    <property type="match status" value="1"/>
</dbReference>
<dbReference type="EC" id="6.1.1.3" evidence="13"/>
<dbReference type="AlphaFoldDB" id="A0AAW9XEF5"/>
<dbReference type="InterPro" id="IPR006195">
    <property type="entry name" value="aa-tRNA-synth_II"/>
</dbReference>
<dbReference type="NCBIfam" id="TIGR00418">
    <property type="entry name" value="thrS"/>
    <property type="match status" value="1"/>
</dbReference>
<evidence type="ECO:0000313" key="15">
    <source>
        <dbReference type="EMBL" id="MXR56763.1"/>
    </source>
</evidence>
<dbReference type="Pfam" id="PF03129">
    <property type="entry name" value="HGTP_anticodon"/>
    <property type="match status" value="1"/>
</dbReference>
<dbReference type="GO" id="GO:0005737">
    <property type="term" value="C:cytoplasm"/>
    <property type="evidence" value="ECO:0007669"/>
    <property type="project" value="UniProtKB-SubCell"/>
</dbReference>
<keyword evidence="9 13" id="KW-0694">RNA-binding</keyword>
<dbReference type="PANTHER" id="PTHR11451:SF56">
    <property type="entry name" value="THREONINE--TRNA LIGASE 1"/>
    <property type="match status" value="1"/>
</dbReference>
<dbReference type="GO" id="GO:0004829">
    <property type="term" value="F:threonine-tRNA ligase activity"/>
    <property type="evidence" value="ECO:0007669"/>
    <property type="project" value="UniProtKB-UniRule"/>
</dbReference>
<proteinExistence type="inferred from homology"/>
<dbReference type="CDD" id="cd00771">
    <property type="entry name" value="ThrRS_core"/>
    <property type="match status" value="1"/>
</dbReference>
<evidence type="ECO:0000256" key="6">
    <source>
        <dbReference type="ARBA" id="ARBA00022741"/>
    </source>
</evidence>
<evidence type="ECO:0000256" key="8">
    <source>
        <dbReference type="ARBA" id="ARBA00022840"/>
    </source>
</evidence>
<dbReference type="GO" id="GO:0046872">
    <property type="term" value="F:metal ion binding"/>
    <property type="evidence" value="ECO:0007669"/>
    <property type="project" value="UniProtKB-KW"/>
</dbReference>
<evidence type="ECO:0000256" key="1">
    <source>
        <dbReference type="ARBA" id="ARBA00008226"/>
    </source>
</evidence>
<protein>
    <recommendedName>
        <fullName evidence="13">Threonine--tRNA ligase</fullName>
        <ecNumber evidence="13">6.1.1.3</ecNumber>
    </recommendedName>
    <alternativeName>
        <fullName evidence="13">Threonyl-tRNA synthetase</fullName>
        <shortName evidence="13">ThrRS</shortName>
    </alternativeName>
</protein>
<keyword evidence="4 13" id="KW-0436">Ligase</keyword>
<evidence type="ECO:0000256" key="9">
    <source>
        <dbReference type="ARBA" id="ARBA00022884"/>
    </source>
</evidence>
<dbReference type="InterPro" id="IPR033728">
    <property type="entry name" value="ThrRS_core"/>
</dbReference>
<feature type="binding site" evidence="13">
    <location>
        <position position="274"/>
    </location>
    <ligand>
        <name>Zn(2+)</name>
        <dbReference type="ChEBI" id="CHEBI:29105"/>
        <note>catalytic</note>
    </ligand>
</feature>
<dbReference type="Pfam" id="PF07973">
    <property type="entry name" value="tRNA_SAD"/>
    <property type="match status" value="1"/>
</dbReference>
<dbReference type="Proteomes" id="UP001193441">
    <property type="component" value="Unassembled WGS sequence"/>
</dbReference>
<dbReference type="HAMAP" id="MF_00184">
    <property type="entry name" value="Thr_tRNA_synth"/>
    <property type="match status" value="1"/>
</dbReference>
<dbReference type="FunFam" id="3.30.930.10:FF:000002">
    <property type="entry name" value="Threonine--tRNA ligase"/>
    <property type="match status" value="1"/>
</dbReference>
<dbReference type="InterPro" id="IPR002320">
    <property type="entry name" value="Thr-tRNA-ligase_IIa"/>
</dbReference>
<evidence type="ECO:0000256" key="11">
    <source>
        <dbReference type="ARBA" id="ARBA00023146"/>
    </source>
</evidence>
<evidence type="ECO:0000313" key="16">
    <source>
        <dbReference type="Proteomes" id="UP001193441"/>
    </source>
</evidence>
<dbReference type="SUPFAM" id="SSF55681">
    <property type="entry name" value="Class II aaRS and biotin synthetases"/>
    <property type="match status" value="1"/>
</dbReference>
<evidence type="ECO:0000256" key="10">
    <source>
        <dbReference type="ARBA" id="ARBA00022917"/>
    </source>
</evidence>
<evidence type="ECO:0000256" key="3">
    <source>
        <dbReference type="ARBA" id="ARBA00022555"/>
    </source>
</evidence>
<evidence type="ECO:0000256" key="5">
    <source>
        <dbReference type="ARBA" id="ARBA00022723"/>
    </source>
</evidence>
<dbReference type="InterPro" id="IPR002314">
    <property type="entry name" value="aa-tRNA-synt_IIb"/>
</dbReference>
<gene>
    <name evidence="13" type="primary">thrS</name>
    <name evidence="15" type="ORF">DR094_01985</name>
</gene>
<comment type="caution">
    <text evidence="15">The sequence shown here is derived from an EMBL/GenBank/DDBJ whole genome shotgun (WGS) entry which is preliminary data.</text>
</comment>
<sequence length="579" mass="68239">MDLKIDYELNHSTSHLLALAIKTLFPDVKLGIGPVYDDGFYYDFDLQRSISNADFPKIEKLMKKLVSKNLKIIETDGTNIDFKQQIYKQKLKNELEKKGEKISYYSIVSGNNNILFEDLCAGKHLKFLSKIQNFKLLKVSGAYWKGDSKNKQLTRIYGTSWKSKEELEKFLTILQERQERDHRKIGNKLKLFTFSPYFGPGFPVWLENGMKIHNKIRQKILQFDRKYGFKEVLTPHFGHKQLYEISGHLSHYREDIFPVLHVENEELIPRPMTCPHHIILFSQNLFSYKNLPYRISEQSRLYRYEKSGALSGLERVRAMDLTEGHIFVSKRQIFTEIQHLFKMITEVLDFFNIKIFYISFSKRDPENKEKFFEDDKMWNQAESDLKQFLDKNRVEYIEKIGEAAFYGPKIDFQIKTALNKEVTISTLQLDFLLPTKFGIYFINEYNKKETPILIHRGLIGTYERFVAILLEQTKGNLPFWLSPKQVIVIPIGEKHNDFAQKVHKIIFNLGFYSEVDLRSERISRKIRDANLQKINYQIIIGDAEIEKEEITYRKFASPALYKTSLASFIDLLRNDEKNV</sequence>
<dbReference type="InterPro" id="IPR018163">
    <property type="entry name" value="Thr/Ala-tRNA-synth_IIc_edit"/>
</dbReference>
<dbReference type="RefSeq" id="WP_160583912.1">
    <property type="nucleotide sequence ID" value="NZ_QQRD01000002.1"/>
</dbReference>
<dbReference type="Gene3D" id="3.30.980.10">
    <property type="entry name" value="Threonyl-trna Synthetase, Chain A, domain 2"/>
    <property type="match status" value="1"/>
</dbReference>
<dbReference type="Gene3D" id="3.40.50.800">
    <property type="entry name" value="Anticodon-binding domain"/>
    <property type="match status" value="1"/>
</dbReference>
<comment type="catalytic activity">
    <reaction evidence="12 13">
        <text>tRNA(Thr) + L-threonine + ATP = L-threonyl-tRNA(Thr) + AMP + diphosphate + H(+)</text>
        <dbReference type="Rhea" id="RHEA:24624"/>
        <dbReference type="Rhea" id="RHEA-COMP:9670"/>
        <dbReference type="Rhea" id="RHEA-COMP:9704"/>
        <dbReference type="ChEBI" id="CHEBI:15378"/>
        <dbReference type="ChEBI" id="CHEBI:30616"/>
        <dbReference type="ChEBI" id="CHEBI:33019"/>
        <dbReference type="ChEBI" id="CHEBI:57926"/>
        <dbReference type="ChEBI" id="CHEBI:78442"/>
        <dbReference type="ChEBI" id="CHEBI:78534"/>
        <dbReference type="ChEBI" id="CHEBI:456215"/>
        <dbReference type="EC" id="6.1.1.3"/>
    </reaction>
</comment>
<dbReference type="InterPro" id="IPR004154">
    <property type="entry name" value="Anticodon-bd"/>
</dbReference>
<keyword evidence="6 13" id="KW-0547">Nucleotide-binding</keyword>
<reference evidence="15" key="1">
    <citation type="submission" date="2018-07" db="EMBL/GenBank/DDBJ databases">
        <title>Genetic characterization of Mycoplasma hyopneumoniae, M. hyorhinis and M. flocculare isolates through whole genome sequencing analysis: comparative analysis of sequence types and putative genes involved in virulence.</title>
        <authorList>
            <person name="Fourour S."/>
            <person name="Lucas P."/>
            <person name="Touzain F."/>
            <person name="Tocqueville V."/>
            <person name="Kempf I."/>
            <person name="Marois-Crehan C."/>
        </authorList>
    </citation>
    <scope>NUCLEOTIDE SEQUENCE</scope>
    <source>
        <strain evidence="15">MF22</strain>
    </source>
</reference>
<evidence type="ECO:0000259" key="14">
    <source>
        <dbReference type="PROSITE" id="PS50862"/>
    </source>
</evidence>
<evidence type="ECO:0000256" key="4">
    <source>
        <dbReference type="ARBA" id="ARBA00022598"/>
    </source>
</evidence>
<keyword evidence="10 13" id="KW-0648">Protein biosynthesis</keyword>